<gene>
    <name evidence="8" type="ORF">ENV60_04510</name>
</gene>
<evidence type="ECO:0000313" key="8">
    <source>
        <dbReference type="EMBL" id="HGV97537.1"/>
    </source>
</evidence>
<name>A0A7C4XKQ2_UNCW3</name>
<evidence type="ECO:0000256" key="1">
    <source>
        <dbReference type="ARBA" id="ARBA00022516"/>
    </source>
</evidence>
<dbReference type="PANTHER" id="PTHR42685">
    <property type="entry name" value="GERANYLGERANYL DIPHOSPHATE REDUCTASE"/>
    <property type="match status" value="1"/>
</dbReference>
<dbReference type="InterPro" id="IPR036188">
    <property type="entry name" value="FAD/NAD-bd_sf"/>
</dbReference>
<organism evidence="8">
    <name type="scientific">candidate division WOR-3 bacterium</name>
    <dbReference type="NCBI Taxonomy" id="2052148"/>
    <lineage>
        <taxon>Bacteria</taxon>
        <taxon>Bacteria division WOR-3</taxon>
    </lineage>
</organism>
<protein>
    <submittedName>
        <fullName evidence="8">NAD(P)/FAD-dependent oxidoreductase</fullName>
    </submittedName>
</protein>
<dbReference type="PRINTS" id="PR00420">
    <property type="entry name" value="RNGMNOXGNASE"/>
</dbReference>
<keyword evidence="3" id="KW-0560">Oxidoreductase</keyword>
<keyword evidence="6" id="KW-1208">Phospholipid metabolism</keyword>
<keyword evidence="4" id="KW-0443">Lipid metabolism</keyword>
<comment type="caution">
    <text evidence="8">The sequence shown here is derived from an EMBL/GenBank/DDBJ whole genome shotgun (WGS) entry which is preliminary data.</text>
</comment>
<keyword evidence="2" id="KW-0285">Flavoprotein</keyword>
<evidence type="ECO:0000256" key="6">
    <source>
        <dbReference type="ARBA" id="ARBA00023264"/>
    </source>
</evidence>
<evidence type="ECO:0000256" key="5">
    <source>
        <dbReference type="ARBA" id="ARBA00023209"/>
    </source>
</evidence>
<reference evidence="8" key="1">
    <citation type="journal article" date="2020" name="mSystems">
        <title>Genome- and Community-Level Interaction Insights into Carbon Utilization and Element Cycling Functions of Hydrothermarchaeota in Hydrothermal Sediment.</title>
        <authorList>
            <person name="Zhou Z."/>
            <person name="Liu Y."/>
            <person name="Xu W."/>
            <person name="Pan J."/>
            <person name="Luo Z.H."/>
            <person name="Li M."/>
        </authorList>
    </citation>
    <scope>NUCLEOTIDE SEQUENCE [LARGE SCALE GENOMIC DNA]</scope>
    <source>
        <strain evidence="8">SpSt-774</strain>
    </source>
</reference>
<accession>A0A7C4XKQ2</accession>
<dbReference type="InterPro" id="IPR011777">
    <property type="entry name" value="Geranylgeranyl_Rdtase_fam"/>
</dbReference>
<dbReference type="NCBIfam" id="TIGR02032">
    <property type="entry name" value="GG-red-SF"/>
    <property type="match status" value="1"/>
</dbReference>
<keyword evidence="5" id="KW-0594">Phospholipid biosynthesis</keyword>
<dbReference type="EMBL" id="DTGZ01000082">
    <property type="protein sequence ID" value="HGV97537.1"/>
    <property type="molecule type" value="Genomic_DNA"/>
</dbReference>
<proteinExistence type="predicted"/>
<evidence type="ECO:0000256" key="4">
    <source>
        <dbReference type="ARBA" id="ARBA00023098"/>
    </source>
</evidence>
<evidence type="ECO:0000259" key="7">
    <source>
        <dbReference type="Pfam" id="PF22578"/>
    </source>
</evidence>
<dbReference type="GO" id="GO:0016628">
    <property type="term" value="F:oxidoreductase activity, acting on the CH-CH group of donors, NAD or NADP as acceptor"/>
    <property type="evidence" value="ECO:0007669"/>
    <property type="project" value="InterPro"/>
</dbReference>
<dbReference type="InterPro" id="IPR054715">
    <property type="entry name" value="GGR_cat"/>
</dbReference>
<evidence type="ECO:0000256" key="2">
    <source>
        <dbReference type="ARBA" id="ARBA00022630"/>
    </source>
</evidence>
<dbReference type="Gene3D" id="3.30.9.10">
    <property type="entry name" value="D-Amino Acid Oxidase, subunit A, domain 2"/>
    <property type="match status" value="1"/>
</dbReference>
<evidence type="ECO:0000256" key="3">
    <source>
        <dbReference type="ARBA" id="ARBA00023002"/>
    </source>
</evidence>
<feature type="domain" description="Digeranylgeranylglycerophospholipid reductase catalytic" evidence="7">
    <location>
        <begin position="179"/>
        <end position="251"/>
    </location>
</feature>
<dbReference type="Gene3D" id="3.50.50.60">
    <property type="entry name" value="FAD/NAD(P)-binding domain"/>
    <property type="match status" value="1"/>
</dbReference>
<dbReference type="GO" id="GO:0008654">
    <property type="term" value="P:phospholipid biosynthetic process"/>
    <property type="evidence" value="ECO:0007669"/>
    <property type="project" value="UniProtKB-KW"/>
</dbReference>
<dbReference type="Pfam" id="PF22578">
    <property type="entry name" value="GGR_cat"/>
    <property type="match status" value="1"/>
</dbReference>
<dbReference type="PANTHER" id="PTHR42685:SF18">
    <property type="entry name" value="DIGERANYLGERANYLGLYCEROPHOSPHOLIPID REDUCTASE"/>
    <property type="match status" value="1"/>
</dbReference>
<dbReference type="Pfam" id="PF12831">
    <property type="entry name" value="FAD_oxidored"/>
    <property type="match status" value="1"/>
</dbReference>
<dbReference type="InterPro" id="IPR050407">
    <property type="entry name" value="Geranylgeranyl_reductase"/>
</dbReference>
<keyword evidence="1" id="KW-0444">Lipid biosynthesis</keyword>
<dbReference type="AlphaFoldDB" id="A0A7C4XKQ2"/>
<sequence>MHLCDSPFKIDLVEEFDIIVVGAGPAGSSAAMSAAEEGVSVLLLEEHSQIGLPLQCAEGLSRSTIEKYLSINPEWIAVNLSGSIVRGPAGDEFKIEYPDVGWILNRKIFDPALAQRAVDKGTVLKTKSKVINIEDKMVIVNEDGRIKKYRFRFLIGADGIGSKIGFLLGIDTRLNLGEIEVCAEYLIENIKIESNYTYLIFDTKIAPGGYAWIFPKSETSANVGLGISPIKTRKKAKDYLEEWIKSEFPYGLIKERIFGGVPAKVLKKFSGKNFFLVGDAGRFTDPLSGAGIANAIKSGMIAGRNAVLRMKGKRDYFEAEIEKEILSEIRFHKKIRDIYLKLDEDDYRKIFEIGKKFFEGRIIKDINTHELVREVIINLPYLLPLCLRLLF</sequence>
<dbReference type="SUPFAM" id="SSF51905">
    <property type="entry name" value="FAD/NAD(P)-binding domain"/>
    <property type="match status" value="1"/>
</dbReference>